<dbReference type="InterPro" id="IPR019108">
    <property type="entry name" value="Caa3_assmbl_CtaG-rel"/>
</dbReference>
<comment type="subcellular location">
    <subcellularLocation>
        <location evidence="1">Cell membrane</location>
        <topology evidence="1">Multi-pass membrane protein</topology>
    </subcellularLocation>
</comment>
<feature type="transmembrane region" description="Helical" evidence="6">
    <location>
        <begin position="142"/>
        <end position="168"/>
    </location>
</feature>
<dbReference type="GO" id="GO:0005886">
    <property type="term" value="C:plasma membrane"/>
    <property type="evidence" value="ECO:0007669"/>
    <property type="project" value="UniProtKB-SubCell"/>
</dbReference>
<sequence>MVLHVVSMNIIAPSVAAVIITGRHIGGTRPIWLWTATFLQITLLWTWHSPAVHDLLLRSPAAGLTFHATLLLAALFFWLSLLTTSAASRWQTIPALLLTGKLTCLLAALLIFAPRTLYGLAGHPADAPERFSLLHALEDQHLAGLLMITACPLSYLVAAVIITLQLITREETSAGPMRDGRLPIGR</sequence>
<dbReference type="Pfam" id="PF09678">
    <property type="entry name" value="Caa3_CtaG"/>
    <property type="match status" value="1"/>
</dbReference>
<organism evidence="7 8">
    <name type="scientific">Bradyrhizobium icense</name>
    <dbReference type="NCBI Taxonomy" id="1274631"/>
    <lineage>
        <taxon>Bacteria</taxon>
        <taxon>Pseudomonadati</taxon>
        <taxon>Pseudomonadota</taxon>
        <taxon>Alphaproteobacteria</taxon>
        <taxon>Hyphomicrobiales</taxon>
        <taxon>Nitrobacteraceae</taxon>
        <taxon>Bradyrhizobium</taxon>
    </lineage>
</organism>
<evidence type="ECO:0000256" key="2">
    <source>
        <dbReference type="ARBA" id="ARBA00022475"/>
    </source>
</evidence>
<evidence type="ECO:0000256" key="3">
    <source>
        <dbReference type="ARBA" id="ARBA00022692"/>
    </source>
</evidence>
<keyword evidence="2" id="KW-1003">Cell membrane</keyword>
<name>A0A1B1US72_9BRAD</name>
<gene>
    <name evidence="7" type="ORF">LMTR13_13710</name>
</gene>
<evidence type="ECO:0000256" key="5">
    <source>
        <dbReference type="ARBA" id="ARBA00023136"/>
    </source>
</evidence>
<feature type="transmembrane region" description="Helical" evidence="6">
    <location>
        <begin position="6"/>
        <end position="24"/>
    </location>
</feature>
<dbReference type="Proteomes" id="UP000092839">
    <property type="component" value="Chromosome"/>
</dbReference>
<evidence type="ECO:0000256" key="1">
    <source>
        <dbReference type="ARBA" id="ARBA00004651"/>
    </source>
</evidence>
<keyword evidence="5 6" id="KW-0472">Membrane</keyword>
<dbReference type="EMBL" id="CP016428">
    <property type="protein sequence ID" value="ANW05536.1"/>
    <property type="molecule type" value="Genomic_DNA"/>
</dbReference>
<evidence type="ECO:0008006" key="9">
    <source>
        <dbReference type="Google" id="ProtNLM"/>
    </source>
</evidence>
<dbReference type="KEGG" id="bic:LMTR13_13710"/>
<feature type="transmembrane region" description="Helical" evidence="6">
    <location>
        <begin position="31"/>
        <end position="48"/>
    </location>
</feature>
<feature type="transmembrane region" description="Helical" evidence="6">
    <location>
        <begin position="93"/>
        <end position="113"/>
    </location>
</feature>
<evidence type="ECO:0000313" key="7">
    <source>
        <dbReference type="EMBL" id="ANW05536.1"/>
    </source>
</evidence>
<feature type="transmembrane region" description="Helical" evidence="6">
    <location>
        <begin position="60"/>
        <end position="81"/>
    </location>
</feature>
<keyword evidence="4 6" id="KW-1133">Transmembrane helix</keyword>
<keyword evidence="8" id="KW-1185">Reference proteome</keyword>
<dbReference type="AlphaFoldDB" id="A0A1B1US72"/>
<proteinExistence type="predicted"/>
<reference evidence="7 8" key="1">
    <citation type="submission" date="2016-07" db="EMBL/GenBank/DDBJ databases">
        <title>Complete genome sequence of Bradyrhizobium icense LMTR 13T, a potential inoculant strain isolated from lima bean (Phaseolus lunatus) in Peru.</title>
        <authorList>
            <person name="Ormeno-Orrillo E."/>
            <person name="Duran D."/>
            <person name="Rogel M.A."/>
            <person name="Rey L."/>
            <person name="Imperial J."/>
            <person name="Ruiz-Argueso T."/>
            <person name="Martinez-Romero E."/>
        </authorList>
    </citation>
    <scope>NUCLEOTIDE SEQUENCE [LARGE SCALE GENOMIC DNA]</scope>
    <source>
        <strain evidence="7 8">LMTR 13</strain>
    </source>
</reference>
<protein>
    <recommendedName>
        <fullName evidence="9">Cytochrome C oxidase assembly protein</fullName>
    </recommendedName>
</protein>
<dbReference type="STRING" id="1274631.LMTR13_13710"/>
<keyword evidence="3 6" id="KW-0812">Transmembrane</keyword>
<evidence type="ECO:0000313" key="8">
    <source>
        <dbReference type="Proteomes" id="UP000092839"/>
    </source>
</evidence>
<accession>A0A1B1US72</accession>
<evidence type="ECO:0000256" key="4">
    <source>
        <dbReference type="ARBA" id="ARBA00022989"/>
    </source>
</evidence>
<evidence type="ECO:0000256" key="6">
    <source>
        <dbReference type="SAM" id="Phobius"/>
    </source>
</evidence>